<dbReference type="FunFam" id="1.10.630.10:FF:000018">
    <property type="entry name" value="Cytochrome P450 monooxygenase"/>
    <property type="match status" value="1"/>
</dbReference>
<protein>
    <submittedName>
        <fullName evidence="8">Cytochrome</fullName>
    </submittedName>
</protein>
<dbReference type="CDD" id="cd11037">
    <property type="entry name" value="CYP199A2-like"/>
    <property type="match status" value="1"/>
</dbReference>
<proteinExistence type="inferred from homology"/>
<keyword evidence="9" id="KW-1185">Reference proteome</keyword>
<keyword evidence="6 7" id="KW-0503">Monooxygenase</keyword>
<evidence type="ECO:0000256" key="2">
    <source>
        <dbReference type="ARBA" id="ARBA00022617"/>
    </source>
</evidence>
<name>A0A254TGB6_9BURK</name>
<dbReference type="InterPro" id="IPR017972">
    <property type="entry name" value="Cyt_P450_CS"/>
</dbReference>
<dbReference type="InterPro" id="IPR001128">
    <property type="entry name" value="Cyt_P450"/>
</dbReference>
<dbReference type="OrthoDB" id="4168525at2"/>
<evidence type="ECO:0000313" key="9">
    <source>
        <dbReference type="Proteomes" id="UP000197535"/>
    </source>
</evidence>
<accession>A0A254TGB6</accession>
<dbReference type="PROSITE" id="PS00086">
    <property type="entry name" value="CYTOCHROME_P450"/>
    <property type="match status" value="1"/>
</dbReference>
<keyword evidence="4 7" id="KW-0560">Oxidoreductase</keyword>
<dbReference type="SUPFAM" id="SSF48264">
    <property type="entry name" value="Cytochrome P450"/>
    <property type="match status" value="1"/>
</dbReference>
<evidence type="ECO:0000256" key="6">
    <source>
        <dbReference type="ARBA" id="ARBA00023033"/>
    </source>
</evidence>
<dbReference type="InterPro" id="IPR002397">
    <property type="entry name" value="Cyt_P450_B"/>
</dbReference>
<dbReference type="AlphaFoldDB" id="A0A254TGB6"/>
<dbReference type="InterPro" id="IPR036396">
    <property type="entry name" value="Cyt_P450_sf"/>
</dbReference>
<dbReference type="Gene3D" id="1.10.630.10">
    <property type="entry name" value="Cytochrome P450"/>
    <property type="match status" value="1"/>
</dbReference>
<evidence type="ECO:0000256" key="4">
    <source>
        <dbReference type="ARBA" id="ARBA00023002"/>
    </source>
</evidence>
<dbReference type="PANTHER" id="PTHR46696">
    <property type="entry name" value="P450, PUTATIVE (EUROFUNG)-RELATED"/>
    <property type="match status" value="1"/>
</dbReference>
<keyword evidence="2 7" id="KW-0349">Heme</keyword>
<dbReference type="Proteomes" id="UP000197535">
    <property type="component" value="Unassembled WGS sequence"/>
</dbReference>
<evidence type="ECO:0000256" key="5">
    <source>
        <dbReference type="ARBA" id="ARBA00023004"/>
    </source>
</evidence>
<dbReference type="GO" id="GO:0005506">
    <property type="term" value="F:iron ion binding"/>
    <property type="evidence" value="ECO:0007669"/>
    <property type="project" value="InterPro"/>
</dbReference>
<dbReference type="GO" id="GO:0004497">
    <property type="term" value="F:monooxygenase activity"/>
    <property type="evidence" value="ECO:0007669"/>
    <property type="project" value="UniProtKB-KW"/>
</dbReference>
<organism evidence="8 9">
    <name type="scientific">Noviherbaspirillum denitrificans</name>
    <dbReference type="NCBI Taxonomy" id="1968433"/>
    <lineage>
        <taxon>Bacteria</taxon>
        <taxon>Pseudomonadati</taxon>
        <taxon>Pseudomonadota</taxon>
        <taxon>Betaproteobacteria</taxon>
        <taxon>Burkholderiales</taxon>
        <taxon>Oxalobacteraceae</taxon>
        <taxon>Noviherbaspirillum</taxon>
    </lineage>
</organism>
<comment type="similarity">
    <text evidence="1 7">Belongs to the cytochrome P450 family.</text>
</comment>
<dbReference type="EMBL" id="LSTO01000002">
    <property type="protein sequence ID" value="OWW18718.1"/>
    <property type="molecule type" value="Genomic_DNA"/>
</dbReference>
<sequence>MTQALHSPNVPVIDIDPFSDDYVLNPYPFHRQLREAGPVAWMSSIGTWVVSRFAQVRQVLEDPETYCSGAGVGLANFKKEKPWRPPSLLLETDPPQHTRNRAIISRALSPAALRSLREKFEVEANRLVDELVSRGSFDAVRELAEAFPLKVFGDAVGIVPDGRERLLLYADMVFNAMGPQNERVARAMSRVQPVAEWVWESCQRKALDPAGLGMKIFEAADAGTVNEHEAAMIVRSFLSAGIDTTANAIGNAIYCFANNPQQWELLRNDPNLARPAFEEVMRFESPFQALFRTTTRKTQIGDVELDADQKVLLSLGAANRDPQQFPDPDRFDITRPNPGHVGFGAGIHGCVGQMMARMEAELVIKALAARVKSFEITDGAIRRPHNILRGFETLPVRVHT</sequence>
<evidence type="ECO:0000313" key="8">
    <source>
        <dbReference type="EMBL" id="OWW18718.1"/>
    </source>
</evidence>
<dbReference type="RefSeq" id="WP_088710122.1">
    <property type="nucleotide sequence ID" value="NZ_LSTO01000002.1"/>
</dbReference>
<gene>
    <name evidence="8" type="ORF">AYR66_03875</name>
</gene>
<evidence type="ECO:0000256" key="1">
    <source>
        <dbReference type="ARBA" id="ARBA00010617"/>
    </source>
</evidence>
<dbReference type="PRINTS" id="PR00359">
    <property type="entry name" value="BP450"/>
</dbReference>
<keyword evidence="5 7" id="KW-0408">Iron</keyword>
<dbReference type="GO" id="GO:0020037">
    <property type="term" value="F:heme binding"/>
    <property type="evidence" value="ECO:0007669"/>
    <property type="project" value="InterPro"/>
</dbReference>
<dbReference type="GO" id="GO:0016705">
    <property type="term" value="F:oxidoreductase activity, acting on paired donors, with incorporation or reduction of molecular oxygen"/>
    <property type="evidence" value="ECO:0007669"/>
    <property type="project" value="InterPro"/>
</dbReference>
<evidence type="ECO:0000256" key="7">
    <source>
        <dbReference type="RuleBase" id="RU000461"/>
    </source>
</evidence>
<comment type="caution">
    <text evidence="8">The sequence shown here is derived from an EMBL/GenBank/DDBJ whole genome shotgun (WGS) entry which is preliminary data.</text>
</comment>
<dbReference type="Pfam" id="PF00067">
    <property type="entry name" value="p450"/>
    <property type="match status" value="1"/>
</dbReference>
<reference evidence="8 9" key="1">
    <citation type="submission" date="2016-02" db="EMBL/GenBank/DDBJ databases">
        <authorList>
            <person name="Wen L."/>
            <person name="He K."/>
            <person name="Yang H."/>
        </authorList>
    </citation>
    <scope>NUCLEOTIDE SEQUENCE [LARGE SCALE GENOMIC DNA]</scope>
    <source>
        <strain evidence="8 9">TSA40</strain>
    </source>
</reference>
<evidence type="ECO:0000256" key="3">
    <source>
        <dbReference type="ARBA" id="ARBA00022723"/>
    </source>
</evidence>
<dbReference type="PANTHER" id="PTHR46696:SF1">
    <property type="entry name" value="CYTOCHROME P450 YJIB-RELATED"/>
    <property type="match status" value="1"/>
</dbReference>
<keyword evidence="3 7" id="KW-0479">Metal-binding</keyword>